<reference evidence="2 3" key="1">
    <citation type="submission" date="2017-09" db="EMBL/GenBank/DDBJ databases">
        <title>Depth-based differentiation of microbial function through sediment-hosted aquifers and enrichment of novel symbionts in the deep terrestrial subsurface.</title>
        <authorList>
            <person name="Probst A.J."/>
            <person name="Ladd B."/>
            <person name="Jarett J.K."/>
            <person name="Geller-Mcgrath D.E."/>
            <person name="Sieber C.M."/>
            <person name="Emerson J.B."/>
            <person name="Anantharaman K."/>
            <person name="Thomas B.C."/>
            <person name="Malmstrom R."/>
            <person name="Stieglmeier M."/>
            <person name="Klingl A."/>
            <person name="Woyke T."/>
            <person name="Ryan C.M."/>
            <person name="Banfield J.F."/>
        </authorList>
    </citation>
    <scope>NUCLEOTIDE SEQUENCE [LARGE SCALE GENOMIC DNA]</scope>
    <source>
        <strain evidence="2">CG11_big_fil_rev_8_21_14_0_20_45_26</strain>
    </source>
</reference>
<name>A0A2H0LKZ5_9BACT</name>
<dbReference type="Proteomes" id="UP000230859">
    <property type="component" value="Unassembled WGS sequence"/>
</dbReference>
<dbReference type="InterPro" id="IPR009875">
    <property type="entry name" value="PilZ_domain"/>
</dbReference>
<dbReference type="EMBL" id="PCVY01000076">
    <property type="protein sequence ID" value="PIQ85090.1"/>
    <property type="molecule type" value="Genomic_DNA"/>
</dbReference>
<accession>A0A2H0LKZ5</accession>
<feature type="domain" description="PilZ" evidence="1">
    <location>
        <begin position="8"/>
        <end position="115"/>
    </location>
</feature>
<organism evidence="2 3">
    <name type="scientific">Candidatus Abzuiibacterium crystallinum</name>
    <dbReference type="NCBI Taxonomy" id="1974748"/>
    <lineage>
        <taxon>Bacteria</taxon>
        <taxon>Pseudomonadati</taxon>
        <taxon>Candidatus Omnitrophota</taxon>
        <taxon>Candidatus Abzuiibacterium</taxon>
    </lineage>
</organism>
<dbReference type="Pfam" id="PF07238">
    <property type="entry name" value="PilZ"/>
    <property type="match status" value="1"/>
</dbReference>
<sequence length="129" mass="14491">MAPFNEKRKWLRVEKKIKIDAIVVDPGKEGALFKLDPLWTKDVGGNGLGLITKARLAVGVSIDLKFQLPGQDKLIEAKGRVVWSKLEDGSDDVYRIGVAFQEINDKDRLVIMKFVESEAKKVIESKKQP</sequence>
<dbReference type="AlphaFoldDB" id="A0A2H0LKZ5"/>
<dbReference type="SUPFAM" id="SSF141371">
    <property type="entry name" value="PilZ domain-like"/>
    <property type="match status" value="1"/>
</dbReference>
<dbReference type="Gene3D" id="2.40.10.220">
    <property type="entry name" value="predicted glycosyltransferase like domains"/>
    <property type="match status" value="1"/>
</dbReference>
<evidence type="ECO:0000259" key="1">
    <source>
        <dbReference type="Pfam" id="PF07238"/>
    </source>
</evidence>
<comment type="caution">
    <text evidence="2">The sequence shown here is derived from an EMBL/GenBank/DDBJ whole genome shotgun (WGS) entry which is preliminary data.</text>
</comment>
<proteinExistence type="predicted"/>
<gene>
    <name evidence="2" type="ORF">COV74_10865</name>
</gene>
<dbReference type="GO" id="GO:0035438">
    <property type="term" value="F:cyclic-di-GMP binding"/>
    <property type="evidence" value="ECO:0007669"/>
    <property type="project" value="InterPro"/>
</dbReference>
<protein>
    <recommendedName>
        <fullName evidence="1">PilZ domain-containing protein</fullName>
    </recommendedName>
</protein>
<evidence type="ECO:0000313" key="2">
    <source>
        <dbReference type="EMBL" id="PIQ85090.1"/>
    </source>
</evidence>
<evidence type="ECO:0000313" key="3">
    <source>
        <dbReference type="Proteomes" id="UP000230859"/>
    </source>
</evidence>